<dbReference type="InterPro" id="IPR018211">
    <property type="entry name" value="ADH_Fe_CS"/>
</dbReference>
<dbReference type="InterPro" id="IPR015590">
    <property type="entry name" value="Aldehyde_DH_dom"/>
</dbReference>
<dbReference type="Gene3D" id="3.40.50.1970">
    <property type="match status" value="1"/>
</dbReference>
<dbReference type="Gene3D" id="1.20.1090.10">
    <property type="entry name" value="Dehydroquinate synthase-like - alpha domain"/>
    <property type="match status" value="1"/>
</dbReference>
<dbReference type="PANTHER" id="PTHR11496:SF83">
    <property type="entry name" value="HYDROXYACID-OXOACID TRANSHYDROGENASE, MITOCHONDRIAL"/>
    <property type="match status" value="1"/>
</dbReference>
<feature type="domain" description="Fe-containing alcohol dehydrogenase-like C-terminal" evidence="12">
    <location>
        <begin position="671"/>
        <end position="887"/>
    </location>
</feature>
<dbReference type="InterPro" id="IPR056798">
    <property type="entry name" value="ADH_Fe_C"/>
</dbReference>
<protein>
    <recommendedName>
        <fullName evidence="8">Aldehyde-alcohol dehydrogenase</fullName>
    </recommendedName>
</protein>
<dbReference type="CDD" id="cd07122">
    <property type="entry name" value="ALDH_F20_ACDH"/>
    <property type="match status" value="1"/>
</dbReference>
<dbReference type="NCBIfam" id="NF010378">
    <property type="entry name" value="PRK13805.1"/>
    <property type="match status" value="1"/>
</dbReference>
<keyword evidence="5" id="KW-0511">Multifunctional enzyme</keyword>
<dbReference type="AlphaFoldDB" id="B8DIG5"/>
<dbReference type="FunFam" id="3.40.50.1970:FF:000002">
    <property type="entry name" value="Aldehyde-alcohol dehydrogenase"/>
    <property type="match status" value="1"/>
</dbReference>
<dbReference type="Gene3D" id="3.40.605.10">
    <property type="entry name" value="Aldehyde Dehydrogenase, Chain A, domain 1"/>
    <property type="match status" value="1"/>
</dbReference>
<sequence length="904" mass="97277">MSKKPNAQGAKPATTPDAISLNDISPSSIAPNSITVDDIVTRVNEAQRAFANFTQQQVDAIFHAAAAAATAQRIHLARMAVQETGMGILEDKVIKNHFASEYIYNKYKDDKTCGVIRDDPAYGYREVAAPIGVIAGIIPTTNPTSTTIFKALLALKTRNGIIFAPHPRAAKSTVEAARIVHEAAVAAGAPRGIIGWVEAPTPDLTRQLMQHRGVALILATGGPGMVHAAYSSGKPAIGVGAGNTPVVVDASANVKMAVNSIILSKTFDNGMICASEQAVIVEDAAADAVKAEFAARGCHFASPQEAEALAGVVFTDGRLNAAIVGRSAAEIAAMAGITVPPTTKILIAERDAIDPLDPFAHEKLSPVLGFYRAPDFAAAVDMAQRLVELGGAGHTSVLYTNEANRERIVHFQNVLTTGRTLVNMPSSQGAIGDVYNFELAPSLTLGCGSWGDNSVSENIGVKHLMNVKTVAERRENMLWFRVPPKIYFKMGALRLALEDMRDRKRAFIVTDRTMEDLGHVGKVTAVLEKLGIQFRVFSDVKPDPDLSGTYAALDSIRAFRPDMFIALGGGSPMDAAKIMWLMYEQPDLKFEEISLRFMDIRKRVHAFPALGKKAVMVAVPTTSGTGSEVTPFAVITDDATGMKYPIADYELTPDMAIVDPEFVMDMPKTLTAHSGLDALTHAVEAFTSTYANNFSDGNALEAVRLVFKYLRRAYNDGARDVMAREKMHYAGTIAGMAFANAFLGVCHSMAHKLGAAFHMPHGLANALLLSHVIEYNATDTPTKQGLMPQYRYPFVKGRYARIADMLGLTEGCGDDRDRKVARLVQAIEQLKADLNVPGSLREAGIAEADFLERVDLLAEQAFDDQCTGGNPRYPLIAEIRELYLKAYYGAPLASLASPPPAKAG</sequence>
<accession>B8DIG5</accession>
<keyword evidence="2 8" id="KW-0560">Oxidoreductase</keyword>
<dbReference type="Pfam" id="PF00171">
    <property type="entry name" value="Aldedh"/>
    <property type="match status" value="1"/>
</dbReference>
<dbReference type="GO" id="GO:0015976">
    <property type="term" value="P:carbon utilization"/>
    <property type="evidence" value="ECO:0007669"/>
    <property type="project" value="InterPro"/>
</dbReference>
<dbReference type="InterPro" id="IPR001670">
    <property type="entry name" value="ADH_Fe/GldA"/>
</dbReference>
<evidence type="ECO:0000256" key="9">
    <source>
        <dbReference type="SAM" id="MobiDB-lite"/>
    </source>
</evidence>
<evidence type="ECO:0000256" key="4">
    <source>
        <dbReference type="ARBA" id="ARBA00023027"/>
    </source>
</evidence>
<dbReference type="eggNOG" id="COG1012">
    <property type="taxonomic scope" value="Bacteria"/>
</dbReference>
<reference evidence="13" key="1">
    <citation type="submission" date="2008-10" db="EMBL/GenBank/DDBJ databases">
        <title>Complete sequence of Desulfovibrio vulgaris str. 'Miyazaki F'.</title>
        <authorList>
            <person name="Lucas S."/>
            <person name="Copeland A."/>
            <person name="Lapidus A."/>
            <person name="Glavina del Rio T."/>
            <person name="Dalin E."/>
            <person name="Tice H."/>
            <person name="Bruce D."/>
            <person name="Goodwin L."/>
            <person name="Pitluck S."/>
            <person name="Sims D."/>
            <person name="Brettin T."/>
            <person name="Detter J.C."/>
            <person name="Han C."/>
            <person name="Larimer F."/>
            <person name="Land M."/>
            <person name="Hauser L."/>
            <person name="Kyrpides N."/>
            <person name="Mikhailova N."/>
            <person name="Hazen T.C."/>
            <person name="Richardson P."/>
        </authorList>
    </citation>
    <scope>NUCLEOTIDE SEQUENCE</scope>
    <source>
        <strain evidence="13">Miyazaki F</strain>
    </source>
</reference>
<evidence type="ECO:0000259" key="11">
    <source>
        <dbReference type="Pfam" id="PF00465"/>
    </source>
</evidence>
<feature type="domain" description="Alcohol dehydrogenase iron-type/glycerol dehydrogenase GldA" evidence="11">
    <location>
        <begin position="483"/>
        <end position="660"/>
    </location>
</feature>
<dbReference type="SUPFAM" id="SSF53720">
    <property type="entry name" value="ALDH-like"/>
    <property type="match status" value="1"/>
</dbReference>
<evidence type="ECO:0000256" key="3">
    <source>
        <dbReference type="ARBA" id="ARBA00023004"/>
    </source>
</evidence>
<dbReference type="InterPro" id="IPR034789">
    <property type="entry name" value="AAD_C"/>
</dbReference>
<feature type="region of interest" description="Disordered" evidence="9">
    <location>
        <begin position="1"/>
        <end position="24"/>
    </location>
</feature>
<evidence type="ECO:0000256" key="5">
    <source>
        <dbReference type="ARBA" id="ARBA00023268"/>
    </source>
</evidence>
<dbReference type="GO" id="GO:0046872">
    <property type="term" value="F:metal ion binding"/>
    <property type="evidence" value="ECO:0007669"/>
    <property type="project" value="InterPro"/>
</dbReference>
<dbReference type="FunFam" id="1.20.1090.10:FF:000001">
    <property type="entry name" value="Aldehyde-alcohol dehydrogenase"/>
    <property type="match status" value="1"/>
</dbReference>
<evidence type="ECO:0000256" key="7">
    <source>
        <dbReference type="ARBA" id="ARBA00035645"/>
    </source>
</evidence>
<dbReference type="KEGG" id="dvm:DvMF_2322"/>
<gene>
    <name evidence="13" type="ordered locus">DvMF_2322</name>
</gene>
<dbReference type="GO" id="GO:0004022">
    <property type="term" value="F:alcohol dehydrogenase (NAD+) activity"/>
    <property type="evidence" value="ECO:0007669"/>
    <property type="project" value="UniProtKB-UniRule"/>
</dbReference>
<evidence type="ECO:0000313" key="13">
    <source>
        <dbReference type="EMBL" id="ACL09263.1"/>
    </source>
</evidence>
<dbReference type="PANTHER" id="PTHR11496">
    <property type="entry name" value="ALCOHOL DEHYDROGENASE"/>
    <property type="match status" value="1"/>
</dbReference>
<evidence type="ECO:0000256" key="6">
    <source>
        <dbReference type="ARBA" id="ARBA00035641"/>
    </source>
</evidence>
<dbReference type="Pfam" id="PF25137">
    <property type="entry name" value="ADH_Fe_C"/>
    <property type="match status" value="1"/>
</dbReference>
<evidence type="ECO:0000256" key="1">
    <source>
        <dbReference type="ARBA" id="ARBA00001954"/>
    </source>
</evidence>
<organism evidence="13">
    <name type="scientific">Nitratidesulfovibrio vulgaris (strain DSM 19637 / Miyazaki F)</name>
    <name type="common">Desulfovibrio vulgaris</name>
    <dbReference type="NCBI Taxonomy" id="883"/>
    <lineage>
        <taxon>Bacteria</taxon>
        <taxon>Pseudomonadati</taxon>
        <taxon>Thermodesulfobacteriota</taxon>
        <taxon>Desulfovibrionia</taxon>
        <taxon>Desulfovibrionales</taxon>
        <taxon>Desulfovibrionaceae</taxon>
        <taxon>Nitratidesulfovibrio</taxon>
    </lineage>
</organism>
<comment type="cofactor">
    <cofactor evidence="1">
        <name>Fe(2+)</name>
        <dbReference type="ChEBI" id="CHEBI:29033"/>
    </cofactor>
</comment>
<dbReference type="InterPro" id="IPR016161">
    <property type="entry name" value="Ald_DH/histidinol_DH"/>
</dbReference>
<dbReference type="PROSITE" id="PS00060">
    <property type="entry name" value="ADH_IRON_2"/>
    <property type="match status" value="1"/>
</dbReference>
<dbReference type="Pfam" id="PF00465">
    <property type="entry name" value="Fe-ADH"/>
    <property type="match status" value="1"/>
</dbReference>
<dbReference type="HOGENOM" id="CLU_007207_1_1_7"/>
<dbReference type="Gene3D" id="3.40.309.10">
    <property type="entry name" value="Aldehyde Dehydrogenase, Chain A, domain 2"/>
    <property type="match status" value="1"/>
</dbReference>
<dbReference type="GO" id="GO:0008774">
    <property type="term" value="F:acetaldehyde dehydrogenase (acetylating) activity"/>
    <property type="evidence" value="ECO:0007669"/>
    <property type="project" value="UniProtKB-UniRule"/>
</dbReference>
<dbReference type="InterPro" id="IPR016163">
    <property type="entry name" value="Ald_DH_C"/>
</dbReference>
<name>B8DIG5_NITV9</name>
<dbReference type="PIRSF" id="PIRSF000111">
    <property type="entry name" value="ALDH_ADH"/>
    <property type="match status" value="1"/>
</dbReference>
<evidence type="ECO:0000259" key="12">
    <source>
        <dbReference type="Pfam" id="PF25137"/>
    </source>
</evidence>
<dbReference type="InterPro" id="IPR012079">
    <property type="entry name" value="Bifunc_Ald-ADH"/>
</dbReference>
<dbReference type="PROSITE" id="PS00913">
    <property type="entry name" value="ADH_IRON_1"/>
    <property type="match status" value="1"/>
</dbReference>
<dbReference type="CDD" id="cd08178">
    <property type="entry name" value="AAD_C"/>
    <property type="match status" value="1"/>
</dbReference>
<evidence type="ECO:0000259" key="10">
    <source>
        <dbReference type="Pfam" id="PF00171"/>
    </source>
</evidence>
<dbReference type="InterPro" id="IPR039697">
    <property type="entry name" value="Alcohol_dehydrogenase_Fe"/>
</dbReference>
<dbReference type="OrthoDB" id="9815791at2"/>
<feature type="domain" description="Aldehyde dehydrogenase" evidence="10">
    <location>
        <begin position="35"/>
        <end position="296"/>
    </location>
</feature>
<dbReference type="GO" id="GO:0006066">
    <property type="term" value="P:alcohol metabolic process"/>
    <property type="evidence" value="ECO:0007669"/>
    <property type="project" value="InterPro"/>
</dbReference>
<keyword evidence="3" id="KW-0408">Iron</keyword>
<evidence type="ECO:0000256" key="8">
    <source>
        <dbReference type="PIRNR" id="PIRNR000111"/>
    </source>
</evidence>
<dbReference type="eggNOG" id="COG1454">
    <property type="taxonomic scope" value="Bacteria"/>
</dbReference>
<dbReference type="SUPFAM" id="SSF56796">
    <property type="entry name" value="Dehydroquinate synthase-like"/>
    <property type="match status" value="1"/>
</dbReference>
<dbReference type="EMBL" id="CP001197">
    <property type="protein sequence ID" value="ACL09263.1"/>
    <property type="molecule type" value="Genomic_DNA"/>
</dbReference>
<keyword evidence="4" id="KW-0520">NAD</keyword>
<dbReference type="STRING" id="883.DvMF_2322"/>
<dbReference type="InterPro" id="IPR016162">
    <property type="entry name" value="Ald_DH_N"/>
</dbReference>
<comment type="similarity">
    <text evidence="6 8">In the N-terminal section; belongs to the aldehyde dehydrogenase family.</text>
</comment>
<proteinExistence type="inferred from homology"/>
<comment type="similarity">
    <text evidence="7 8">In the C-terminal section; belongs to the iron-containing alcohol dehydrogenase family.</text>
</comment>
<evidence type="ECO:0000256" key="2">
    <source>
        <dbReference type="ARBA" id="ARBA00023002"/>
    </source>
</evidence>